<evidence type="ECO:0000313" key="4">
    <source>
        <dbReference type="EMBL" id="ETI40148.1"/>
    </source>
</evidence>
<dbReference type="Pfam" id="PF17919">
    <property type="entry name" value="RT_RNaseH_2"/>
    <property type="match status" value="1"/>
</dbReference>
<dbReference type="InterPro" id="IPR036397">
    <property type="entry name" value="RNaseH_sf"/>
</dbReference>
<dbReference type="HOGENOM" id="CLU_000384_18_5_1"/>
<dbReference type="InterPro" id="IPR043502">
    <property type="entry name" value="DNA/RNA_pol_sf"/>
</dbReference>
<dbReference type="SUPFAM" id="SSF54160">
    <property type="entry name" value="Chromo domain-like"/>
    <property type="match status" value="1"/>
</dbReference>
<keyword evidence="5" id="KW-1185">Reference proteome</keyword>
<dbReference type="GO" id="GO:0004523">
    <property type="term" value="F:RNA-DNA hybrid ribonuclease activity"/>
    <property type="evidence" value="ECO:0007669"/>
    <property type="project" value="InterPro"/>
</dbReference>
<evidence type="ECO:0000313" key="5">
    <source>
        <dbReference type="Proteomes" id="UP000018721"/>
    </source>
</evidence>
<dbReference type="InterPro" id="IPR000953">
    <property type="entry name" value="Chromo/chromo_shadow_dom"/>
</dbReference>
<dbReference type="OrthoDB" id="124389at2759"/>
<dbReference type="CDD" id="cd09279">
    <property type="entry name" value="RNase_HI_like"/>
    <property type="match status" value="1"/>
</dbReference>
<comment type="caution">
    <text evidence="4">The sequence shown here is derived from an EMBL/GenBank/DDBJ whole genome shotgun (WGS) entry which is preliminary data.</text>
</comment>
<protein>
    <submittedName>
        <fullName evidence="4">Uncharacterized protein</fullName>
    </submittedName>
</protein>
<dbReference type="InterPro" id="IPR016197">
    <property type="entry name" value="Chromo-like_dom_sf"/>
</dbReference>
<name>V9ENR9_PHYNI</name>
<dbReference type="PROSITE" id="PS50878">
    <property type="entry name" value="RT_POL"/>
    <property type="match status" value="1"/>
</dbReference>
<dbReference type="InterPro" id="IPR002156">
    <property type="entry name" value="RNaseH_domain"/>
</dbReference>
<dbReference type="InterPro" id="IPR000477">
    <property type="entry name" value="RT_dom"/>
</dbReference>
<dbReference type="SUPFAM" id="SSF56672">
    <property type="entry name" value="DNA/RNA polymerases"/>
    <property type="match status" value="1"/>
</dbReference>
<dbReference type="eggNOG" id="ENOG502QT1S">
    <property type="taxonomic scope" value="Eukaryota"/>
</dbReference>
<dbReference type="PROSITE" id="PS50013">
    <property type="entry name" value="CHROMO_2"/>
    <property type="match status" value="1"/>
</dbReference>
<dbReference type="InterPro" id="IPR043128">
    <property type="entry name" value="Rev_trsase/Diguanyl_cyclase"/>
</dbReference>
<dbReference type="Gene3D" id="2.40.50.40">
    <property type="match status" value="1"/>
</dbReference>
<reference evidence="4 5" key="1">
    <citation type="submission" date="2013-11" db="EMBL/GenBank/DDBJ databases">
        <title>The Genome Sequence of Phytophthora parasitica P1569.</title>
        <authorList>
            <consortium name="The Broad Institute Genomics Platform"/>
            <person name="Russ C."/>
            <person name="Tyler B."/>
            <person name="Panabieres F."/>
            <person name="Shan W."/>
            <person name="Tripathy S."/>
            <person name="Grunwald N."/>
            <person name="Machado M."/>
            <person name="Johnson C.S."/>
            <person name="Arredondo F."/>
            <person name="Hong C."/>
            <person name="Coffey M."/>
            <person name="Young S.K."/>
            <person name="Zeng Q."/>
            <person name="Gargeya S."/>
            <person name="Fitzgerald M."/>
            <person name="Abouelleil A."/>
            <person name="Alvarado L."/>
            <person name="Chapman S.B."/>
            <person name="Gainer-Dewar J."/>
            <person name="Goldberg J."/>
            <person name="Griggs A."/>
            <person name="Gujja S."/>
            <person name="Hansen M."/>
            <person name="Howarth C."/>
            <person name="Imamovic A."/>
            <person name="Ireland A."/>
            <person name="Larimer J."/>
            <person name="McCowan C."/>
            <person name="Murphy C."/>
            <person name="Pearson M."/>
            <person name="Poon T.W."/>
            <person name="Priest M."/>
            <person name="Roberts A."/>
            <person name="Saif S."/>
            <person name="Shea T."/>
            <person name="Sykes S."/>
            <person name="Wortman J."/>
            <person name="Nusbaum C."/>
            <person name="Birren B."/>
        </authorList>
    </citation>
    <scope>NUCLEOTIDE SEQUENCE [LARGE SCALE GENOMIC DNA]</scope>
    <source>
        <strain evidence="4 5">P1569</strain>
    </source>
</reference>
<evidence type="ECO:0000259" key="2">
    <source>
        <dbReference type="PROSITE" id="PS50013"/>
    </source>
</evidence>
<dbReference type="InterPro" id="IPR012337">
    <property type="entry name" value="RNaseH-like_sf"/>
</dbReference>
<sequence>MLRHREPLAQVRDLLMDALNSSAELTARCGKRGHPCLFVYRGCGEIHDAGKWQMEEFYNLIRQWTLAWLEARTSRAFQALHLCIRREEIESLRKPGDFARVDTVMALELLPGVMRGYWKYHAPRFYVDESQQQECVSIGEGVYVTKGHTKIKVTLAGSLVYFFDVWVGEMSGQDAILGMDFMVPAGFRLGLADGTSCLPDEIRIQLSAAKLWLTRGEHWIPTLVEGAGWRRYLQLTNISDRTRCLPAHTQVGMWLSGDRVPRRQGFVTVGSRRYAEWQNLVLQATTDAVSEEEALIVEPAGPMVDHPQYDPPWSTLKRPAAVSNQIAKVSNRRPIENAQEPPMASQPLDDNQVCISEGGELFAEDVDSQMAVLPEVTTTTEYVKLEDNRIENDGESTPEEVDRLRKIIWSRQHLLLGKGNALPPAGRGVVCDIDTGDAKPVAQRVRRVAPQFRGKLSDLIKGLLSAKIIRVPSSPWASPIVVIIKKNGVDIRLCIDYRVVNSLTRLVVYRMPLINDLLEYLDKVLWYCSLDMASRFWVVEMTERARLVSIYPRLLDNALYGYLPIPEGSDQSGAVDVFQAGEPDTDFESLVLGRRSNNDDILVTAESWESLCDKVDRLLNACDRWDLSIGVAKCSWGCRKVDYLGHRVSADGLEAHLKNLETLTTLLFPGTLRAMQSFLGSLNYYSRSLRIFAIYASILYELREIDFHEMSRNPGQKTGDEVPADEGRLTAHTDERDKWDRAQAAFQMLKNKIATAPVLRHFDPDRVLVVVVYASDWAISAALVQEHDGTYMPVAFTSRTLKPNELNYGMVEKEILALLRILDVRHSTLADYGAAIPLDARYRQVYTRRRRDPGYDCGEHHARESVDSILSSIAPRKQPRQLIPVVLPTVKQVEELLVVNFDGSPRVKRGGGACSAIVWKLPEWIVVAAESKYLPDLTVNEAEYQGLLLGFDLLSGLDRGHLIICGDSNLVIRQMRGEFECKAPGLAPLRRRALDRLRMWPAHEFLHVKRDWNQSADQLANTALHQQEGIAVTSEVDRDDLVVLTRLQELLLPKDDDPVAGTDRIQRAQDEEKWVVNLNAYLSGDFEELDGGEARAVGKIAGDYDVDESGLLFYSTHAGRDDGDRDRLAKLVEPEDLQQDVLHHYHTSLEGGSEELTSGSGRTFTGAVCLRVYDDTWDIARIVKPGKGVRLYEESRRKRNTELLFWVDLFSGYVMAKASASRTAQTIAESYEECVFPDLEQAKPSGTIIQRATMVYHQQANGTVERMVQTLTRALKIYVADINQKDWDEYAERLTFALNRAYDRVRGETPFYLVHGWDARSTLEATLPLGSTRSRDVEPRRWRCNVQRQYQQARKLVNAALRDTIEGRADRHNEDVSPHDIKAGDQGRGDRRPTRSAFGDRRHGVPTVPDRTCVEAETGEKLPDRPTSTLTDREADRVDFDEILLREDSWERKLDEDEYKVEWIVDVRSSKKSRYGRTRRKYLIFWKGYDESSWVDETDLTVERC</sequence>
<proteinExistence type="predicted"/>
<evidence type="ECO:0000259" key="3">
    <source>
        <dbReference type="PROSITE" id="PS50878"/>
    </source>
</evidence>
<feature type="domain" description="Reverse transcriptase" evidence="3">
    <location>
        <begin position="464"/>
        <end position="648"/>
    </location>
</feature>
<dbReference type="Gene3D" id="3.30.420.10">
    <property type="entry name" value="Ribonuclease H-like superfamily/Ribonuclease H"/>
    <property type="match status" value="2"/>
</dbReference>
<dbReference type="Gene3D" id="3.10.10.10">
    <property type="entry name" value="HIV Type 1 Reverse Transcriptase, subunit A, domain 1"/>
    <property type="match status" value="1"/>
</dbReference>
<dbReference type="PANTHER" id="PTHR33064:SF37">
    <property type="entry name" value="RIBONUCLEASE H"/>
    <property type="match status" value="1"/>
</dbReference>
<accession>V9ENR9</accession>
<feature type="domain" description="Chromo" evidence="2">
    <location>
        <begin position="1459"/>
        <end position="1505"/>
    </location>
</feature>
<dbReference type="Proteomes" id="UP000018721">
    <property type="component" value="Unassembled WGS sequence"/>
</dbReference>
<dbReference type="SUPFAM" id="SSF53098">
    <property type="entry name" value="Ribonuclease H-like"/>
    <property type="match status" value="2"/>
</dbReference>
<dbReference type="PANTHER" id="PTHR33064">
    <property type="entry name" value="POL PROTEIN"/>
    <property type="match status" value="1"/>
</dbReference>
<dbReference type="InterPro" id="IPR041577">
    <property type="entry name" value="RT_RNaseH_2"/>
</dbReference>
<dbReference type="GO" id="GO:0003676">
    <property type="term" value="F:nucleic acid binding"/>
    <property type="evidence" value="ECO:0007669"/>
    <property type="project" value="InterPro"/>
</dbReference>
<evidence type="ECO:0000256" key="1">
    <source>
        <dbReference type="SAM" id="MobiDB-lite"/>
    </source>
</evidence>
<dbReference type="EMBL" id="ANIZ01002489">
    <property type="protein sequence ID" value="ETI40148.1"/>
    <property type="molecule type" value="Genomic_DNA"/>
</dbReference>
<dbReference type="Gene3D" id="3.30.70.270">
    <property type="match status" value="2"/>
</dbReference>
<dbReference type="Pfam" id="PF13456">
    <property type="entry name" value="RVT_3"/>
    <property type="match status" value="1"/>
</dbReference>
<dbReference type="InterPro" id="IPR051320">
    <property type="entry name" value="Viral_Replic_Matur_Polypro"/>
</dbReference>
<gene>
    <name evidence="4" type="ORF">F443_14379</name>
</gene>
<dbReference type="CDD" id="cd01647">
    <property type="entry name" value="RT_LTR"/>
    <property type="match status" value="1"/>
</dbReference>
<organism evidence="4 5">
    <name type="scientific">Phytophthora nicotianae P1569</name>
    <dbReference type="NCBI Taxonomy" id="1317065"/>
    <lineage>
        <taxon>Eukaryota</taxon>
        <taxon>Sar</taxon>
        <taxon>Stramenopiles</taxon>
        <taxon>Oomycota</taxon>
        <taxon>Peronosporomycetes</taxon>
        <taxon>Peronosporales</taxon>
        <taxon>Peronosporaceae</taxon>
        <taxon>Phytophthora</taxon>
    </lineage>
</organism>
<feature type="compositionally biased region" description="Basic and acidic residues" evidence="1">
    <location>
        <begin position="1367"/>
        <end position="1403"/>
    </location>
</feature>
<feature type="region of interest" description="Disordered" evidence="1">
    <location>
        <begin position="1367"/>
        <end position="1408"/>
    </location>
</feature>